<dbReference type="Gene3D" id="1.10.260.40">
    <property type="entry name" value="lambda repressor-like DNA-binding domains"/>
    <property type="match status" value="1"/>
</dbReference>
<dbReference type="SUPFAM" id="SSF47413">
    <property type="entry name" value="lambda repressor-like DNA-binding domains"/>
    <property type="match status" value="1"/>
</dbReference>
<evidence type="ECO:0000256" key="4">
    <source>
        <dbReference type="ARBA" id="ARBA00023125"/>
    </source>
</evidence>
<feature type="region of interest" description="Disordered" evidence="6">
    <location>
        <begin position="337"/>
        <end position="372"/>
    </location>
</feature>
<dbReference type="InterPro" id="IPR036388">
    <property type="entry name" value="WH-like_DNA-bd_sf"/>
</dbReference>
<dbReference type="Proteomes" id="UP001596523">
    <property type="component" value="Unassembled WGS sequence"/>
</dbReference>
<feature type="compositionally biased region" description="Basic residues" evidence="6">
    <location>
        <begin position="301"/>
        <end position="311"/>
    </location>
</feature>
<sequence>MTQSPATPLPPPEERRQLREAKELTQAQVAAKVGVTRETVRSWETGRTNPRGRKREAYARLLADIAAEIQRQSTEGAPAPQRPAPDPERPTPALLARLAKRAPARPAPEETRPVRTPSSPPQPPALVEQLGTTEATTEKTVVEKSVAEVPVTEVEETAAEEPVTQEPVAEVAEPSKTEAEAQVVRPQPPQAETETETEAETEAEAQVAQPQPPEAETETKARPVTEAVAERPARGEAGSEETRASTPRTGTGSTSSSSSTSNTSNSNNRAPKPQPYVEARVVKGAPAAARPLPLKPAARQTRPRAAAKRAAKPPAAMAVRHEYGPAAVPAGAGAWGGKGGGKGDSAAGAVPAALSGGDGGTGEPGSRAAGSGLTPDQAFDALYAFSAPGLVRQTYLLTGRRALAKEAVERAFQQAWERWPEVAVDRDPVGWVRAAAYEYALSPWHRLRRSHRQPDAPPAEPEDRKLLDTLLSLPAAYRRTLVLYDGVGLDLPETAAETEASTPAAANRLLHARQAVAEQLPELSEPGELHRRLDELARAEKLSAGKATVVRQGGEHRSRFWTRAAIAFTALIIGASALALATSPTHYEPEHAPGETVRGVPPRMGPGKLTKKEKVLRKKLREEPAAGPERLVPMTG</sequence>
<comment type="similarity">
    <text evidence="1">Belongs to the sigma-70 factor family. ECF subfamily.</text>
</comment>
<dbReference type="InterPro" id="IPR013324">
    <property type="entry name" value="RNA_pol_sigma_r3/r4-like"/>
</dbReference>
<dbReference type="SUPFAM" id="SSF88659">
    <property type="entry name" value="Sigma3 and sigma4 domains of RNA polymerase sigma factors"/>
    <property type="match status" value="1"/>
</dbReference>
<dbReference type="InterPro" id="IPR010982">
    <property type="entry name" value="Lambda_DNA-bd_dom_sf"/>
</dbReference>
<feature type="compositionally biased region" description="Acidic residues" evidence="6">
    <location>
        <begin position="193"/>
        <end position="203"/>
    </location>
</feature>
<comment type="caution">
    <text evidence="8">The sequence shown here is derived from an EMBL/GenBank/DDBJ whole genome shotgun (WGS) entry which is preliminary data.</text>
</comment>
<feature type="compositionally biased region" description="Basic and acidic residues" evidence="6">
    <location>
        <begin position="136"/>
        <end position="146"/>
    </location>
</feature>
<feature type="region of interest" description="Disordered" evidence="6">
    <location>
        <begin position="586"/>
        <end position="610"/>
    </location>
</feature>
<evidence type="ECO:0000313" key="8">
    <source>
        <dbReference type="EMBL" id="MFC7307406.1"/>
    </source>
</evidence>
<keyword evidence="5" id="KW-0804">Transcription</keyword>
<dbReference type="Gene3D" id="1.10.10.10">
    <property type="entry name" value="Winged helix-like DNA-binding domain superfamily/Winged helix DNA-binding domain"/>
    <property type="match status" value="1"/>
</dbReference>
<feature type="compositionally biased region" description="Low complexity" evidence="6">
    <location>
        <begin position="244"/>
        <end position="271"/>
    </location>
</feature>
<proteinExistence type="inferred from homology"/>
<dbReference type="SMART" id="SM00530">
    <property type="entry name" value="HTH_XRE"/>
    <property type="match status" value="1"/>
</dbReference>
<feature type="compositionally biased region" description="Basic and acidic residues" evidence="6">
    <location>
        <begin position="217"/>
        <end position="234"/>
    </location>
</feature>
<evidence type="ECO:0000256" key="2">
    <source>
        <dbReference type="ARBA" id="ARBA00023015"/>
    </source>
</evidence>
<dbReference type="CDD" id="cd00093">
    <property type="entry name" value="HTH_XRE"/>
    <property type="match status" value="1"/>
</dbReference>
<organism evidence="8 9">
    <name type="scientific">Streptomyces monticola</name>
    <dbReference type="NCBI Taxonomy" id="2666263"/>
    <lineage>
        <taxon>Bacteria</taxon>
        <taxon>Bacillati</taxon>
        <taxon>Actinomycetota</taxon>
        <taxon>Actinomycetes</taxon>
        <taxon>Kitasatosporales</taxon>
        <taxon>Streptomycetaceae</taxon>
        <taxon>Streptomyces</taxon>
    </lineage>
</organism>
<dbReference type="PANTHER" id="PTHR43133">
    <property type="entry name" value="RNA POLYMERASE ECF-TYPE SIGMA FACTO"/>
    <property type="match status" value="1"/>
</dbReference>
<keyword evidence="2" id="KW-0805">Transcription regulation</keyword>
<keyword evidence="3" id="KW-0731">Sigma factor</keyword>
<accession>A0ABW2JMM9</accession>
<dbReference type="InterPro" id="IPR001387">
    <property type="entry name" value="Cro/C1-type_HTH"/>
</dbReference>
<feature type="region of interest" description="Disordered" evidence="6">
    <location>
        <begin position="39"/>
        <end position="317"/>
    </location>
</feature>
<evidence type="ECO:0000313" key="9">
    <source>
        <dbReference type="Proteomes" id="UP001596523"/>
    </source>
</evidence>
<dbReference type="PROSITE" id="PS50943">
    <property type="entry name" value="HTH_CROC1"/>
    <property type="match status" value="1"/>
</dbReference>
<name>A0ABW2JMM9_9ACTN</name>
<gene>
    <name evidence="8" type="ORF">ACFQVC_24660</name>
</gene>
<keyword evidence="4" id="KW-0238">DNA-binding</keyword>
<evidence type="ECO:0000256" key="3">
    <source>
        <dbReference type="ARBA" id="ARBA00023082"/>
    </source>
</evidence>
<dbReference type="SUPFAM" id="SSF88946">
    <property type="entry name" value="Sigma2 domain of RNA polymerase sigma factors"/>
    <property type="match status" value="1"/>
</dbReference>
<protein>
    <submittedName>
        <fullName evidence="8">Helix-turn-helix domain-containing protein</fullName>
    </submittedName>
</protein>
<dbReference type="InterPro" id="IPR039425">
    <property type="entry name" value="RNA_pol_sigma-70-like"/>
</dbReference>
<dbReference type="EMBL" id="JBHTCF010000011">
    <property type="protein sequence ID" value="MFC7307406.1"/>
    <property type="molecule type" value="Genomic_DNA"/>
</dbReference>
<feature type="domain" description="HTH cro/C1-type" evidence="7">
    <location>
        <begin position="16"/>
        <end position="69"/>
    </location>
</feature>
<keyword evidence="9" id="KW-1185">Reference proteome</keyword>
<evidence type="ECO:0000256" key="6">
    <source>
        <dbReference type="SAM" id="MobiDB-lite"/>
    </source>
</evidence>
<dbReference type="Gene3D" id="1.10.1740.10">
    <property type="match status" value="1"/>
</dbReference>
<feature type="compositionally biased region" description="Low complexity" evidence="6">
    <location>
        <begin position="285"/>
        <end position="300"/>
    </location>
</feature>
<reference evidence="9" key="1">
    <citation type="journal article" date="2019" name="Int. J. Syst. Evol. Microbiol.">
        <title>The Global Catalogue of Microorganisms (GCM) 10K type strain sequencing project: providing services to taxonomists for standard genome sequencing and annotation.</title>
        <authorList>
            <consortium name="The Broad Institute Genomics Platform"/>
            <consortium name="The Broad Institute Genome Sequencing Center for Infectious Disease"/>
            <person name="Wu L."/>
            <person name="Ma J."/>
        </authorList>
    </citation>
    <scope>NUCLEOTIDE SEQUENCE [LARGE SCALE GENOMIC DNA]</scope>
    <source>
        <strain evidence="9">SYNS20</strain>
    </source>
</reference>
<dbReference type="Pfam" id="PF01381">
    <property type="entry name" value="HTH_3"/>
    <property type="match status" value="1"/>
</dbReference>
<dbReference type="InterPro" id="IPR013325">
    <property type="entry name" value="RNA_pol_sigma_r2"/>
</dbReference>
<evidence type="ECO:0000259" key="7">
    <source>
        <dbReference type="PROSITE" id="PS50943"/>
    </source>
</evidence>
<dbReference type="PANTHER" id="PTHR43133:SF8">
    <property type="entry name" value="RNA POLYMERASE SIGMA FACTOR HI_1459-RELATED"/>
    <property type="match status" value="1"/>
</dbReference>
<evidence type="ECO:0000256" key="1">
    <source>
        <dbReference type="ARBA" id="ARBA00010641"/>
    </source>
</evidence>
<evidence type="ECO:0000256" key="5">
    <source>
        <dbReference type="ARBA" id="ARBA00023163"/>
    </source>
</evidence>